<dbReference type="NCBIfam" id="TIGR00023">
    <property type="entry name" value="glycerol-3-phosphate 1-O-acyltransferase PlsY"/>
    <property type="match status" value="1"/>
</dbReference>
<comment type="function">
    <text evidence="10">Catalyzes the transfer of an acyl group from acyl-phosphate (acyl-PO(4)) to glycerol-3-phosphate (G3P) to form lysophosphatidic acid (LPA). This enzyme utilizes acyl-phosphate as fatty acyl donor, but not acyl-CoA or acyl-ACP.</text>
</comment>
<evidence type="ECO:0000256" key="9">
    <source>
        <dbReference type="ARBA" id="ARBA00023264"/>
    </source>
</evidence>
<protein>
    <recommendedName>
        <fullName evidence="10">Glycerol-3-phosphate acyltransferase</fullName>
    </recommendedName>
    <alternativeName>
        <fullName evidence="10">Acyl-PO4 G3P acyltransferase</fullName>
    </alternativeName>
    <alternativeName>
        <fullName evidence="10">Acyl-phosphate--glycerol-3-phosphate acyltransferase</fullName>
    </alternativeName>
    <alternativeName>
        <fullName evidence="10">G3P acyltransferase</fullName>
        <shortName evidence="10">GPAT</shortName>
        <ecNumber evidence="10">2.3.1.275</ecNumber>
    </alternativeName>
    <alternativeName>
        <fullName evidence="10">Lysophosphatidic acid synthase</fullName>
        <shortName evidence="10">LPA synthase</shortName>
    </alternativeName>
</protein>
<comment type="subunit">
    <text evidence="10">Probably interacts with PlsX.</text>
</comment>
<keyword evidence="6 10" id="KW-0443">Lipid metabolism</keyword>
<evidence type="ECO:0000313" key="11">
    <source>
        <dbReference type="EMBL" id="HJG31270.1"/>
    </source>
</evidence>
<keyword evidence="9 10" id="KW-1208">Phospholipid metabolism</keyword>
<comment type="catalytic activity">
    <reaction evidence="10">
        <text>an acyl phosphate + sn-glycerol 3-phosphate = a 1-acyl-sn-glycero-3-phosphate + phosphate</text>
        <dbReference type="Rhea" id="RHEA:34075"/>
        <dbReference type="ChEBI" id="CHEBI:43474"/>
        <dbReference type="ChEBI" id="CHEBI:57597"/>
        <dbReference type="ChEBI" id="CHEBI:57970"/>
        <dbReference type="ChEBI" id="CHEBI:59918"/>
        <dbReference type="EC" id="2.3.1.275"/>
    </reaction>
</comment>
<keyword evidence="2 10" id="KW-0444">Lipid biosynthesis</keyword>
<evidence type="ECO:0000256" key="1">
    <source>
        <dbReference type="ARBA" id="ARBA00022475"/>
    </source>
</evidence>
<proteinExistence type="inferred from homology"/>
<keyword evidence="7 10" id="KW-0472">Membrane</keyword>
<dbReference type="SMART" id="SM01207">
    <property type="entry name" value="G3P_acyltransf"/>
    <property type="match status" value="1"/>
</dbReference>
<accession>A0A921LRR9</accession>
<keyword evidence="11" id="KW-0012">Acyltransferase</keyword>
<evidence type="ECO:0000256" key="10">
    <source>
        <dbReference type="HAMAP-Rule" id="MF_01043"/>
    </source>
</evidence>
<dbReference type="PANTHER" id="PTHR30309">
    <property type="entry name" value="INNER MEMBRANE PROTEIN YGIH"/>
    <property type="match status" value="1"/>
</dbReference>
<dbReference type="EC" id="2.3.1.275" evidence="10"/>
<comment type="pathway">
    <text evidence="10">Lipid metabolism; phospholipid metabolism.</text>
</comment>
<gene>
    <name evidence="10 11" type="primary">plsY</name>
    <name evidence="11" type="ORF">K8U80_07730</name>
</gene>
<feature type="transmembrane region" description="Helical" evidence="10">
    <location>
        <begin position="143"/>
        <end position="164"/>
    </location>
</feature>
<dbReference type="EMBL" id="DYVF01000047">
    <property type="protein sequence ID" value="HJG31270.1"/>
    <property type="molecule type" value="Genomic_DNA"/>
</dbReference>
<evidence type="ECO:0000256" key="5">
    <source>
        <dbReference type="ARBA" id="ARBA00022989"/>
    </source>
</evidence>
<feature type="transmembrane region" description="Helical" evidence="10">
    <location>
        <begin position="171"/>
        <end position="190"/>
    </location>
</feature>
<dbReference type="AlphaFoldDB" id="A0A921LRR9"/>
<keyword evidence="5 10" id="KW-1133">Transmembrane helix</keyword>
<keyword evidence="3 10" id="KW-0808">Transferase</keyword>
<feature type="transmembrane region" description="Helical" evidence="10">
    <location>
        <begin position="196"/>
        <end position="212"/>
    </location>
</feature>
<evidence type="ECO:0000256" key="8">
    <source>
        <dbReference type="ARBA" id="ARBA00023209"/>
    </source>
</evidence>
<feature type="transmembrane region" description="Helical" evidence="10">
    <location>
        <begin position="20"/>
        <end position="42"/>
    </location>
</feature>
<evidence type="ECO:0000256" key="7">
    <source>
        <dbReference type="ARBA" id="ARBA00023136"/>
    </source>
</evidence>
<dbReference type="GO" id="GO:0008654">
    <property type="term" value="P:phospholipid biosynthetic process"/>
    <property type="evidence" value="ECO:0007669"/>
    <property type="project" value="UniProtKB-UniRule"/>
</dbReference>
<evidence type="ECO:0000256" key="3">
    <source>
        <dbReference type="ARBA" id="ARBA00022679"/>
    </source>
</evidence>
<reference evidence="11" key="1">
    <citation type="journal article" date="2021" name="PeerJ">
        <title>Extensive microbial diversity within the chicken gut microbiome revealed by metagenomics and culture.</title>
        <authorList>
            <person name="Gilroy R."/>
            <person name="Ravi A."/>
            <person name="Getino M."/>
            <person name="Pursley I."/>
            <person name="Horton D.L."/>
            <person name="Alikhan N.F."/>
            <person name="Baker D."/>
            <person name="Gharbi K."/>
            <person name="Hall N."/>
            <person name="Watson M."/>
            <person name="Adriaenssens E.M."/>
            <person name="Foster-Nyarko E."/>
            <person name="Jarju S."/>
            <person name="Secka A."/>
            <person name="Antonio M."/>
            <person name="Oren A."/>
            <person name="Chaudhuri R.R."/>
            <person name="La Ragione R."/>
            <person name="Hildebrand F."/>
            <person name="Pallen M.J."/>
        </authorList>
    </citation>
    <scope>NUCLEOTIDE SEQUENCE</scope>
    <source>
        <strain evidence="11">ChiGjej2B2-7701</strain>
    </source>
</reference>
<comment type="subcellular location">
    <subcellularLocation>
        <location evidence="10">Cell membrane</location>
        <topology evidence="10">Multi-pass membrane protein</topology>
    </subcellularLocation>
</comment>
<evidence type="ECO:0000256" key="6">
    <source>
        <dbReference type="ARBA" id="ARBA00023098"/>
    </source>
</evidence>
<dbReference type="InterPro" id="IPR003811">
    <property type="entry name" value="G3P_acylTferase_PlsY"/>
</dbReference>
<comment type="caution">
    <text evidence="11">The sequence shown here is derived from an EMBL/GenBank/DDBJ whole genome shotgun (WGS) entry which is preliminary data.</text>
</comment>
<evidence type="ECO:0000256" key="2">
    <source>
        <dbReference type="ARBA" id="ARBA00022516"/>
    </source>
</evidence>
<name>A0A921LRR9_9ACTN</name>
<keyword evidence="4 10" id="KW-0812">Transmembrane</keyword>
<dbReference type="GO" id="GO:0043772">
    <property type="term" value="F:acyl-phosphate glycerol-3-phosphate acyltransferase activity"/>
    <property type="evidence" value="ECO:0007669"/>
    <property type="project" value="UniProtKB-UniRule"/>
</dbReference>
<dbReference type="GO" id="GO:0005886">
    <property type="term" value="C:plasma membrane"/>
    <property type="evidence" value="ECO:0007669"/>
    <property type="project" value="UniProtKB-SubCell"/>
</dbReference>
<sequence length="237" mass="24720">MGGVSFGSLYLPAGDEAALFSLVACMVVSYFICGIPFGLILGRFMGHVDIRKSGSGNIGTTNALRVAGPKVAAATLLFDVLKGVVCINASRSVIGSALAGTASLEAGGGADWMVALVALACLYGHIFSPYLKFHGGKGIATGVGILFGFFWPLALVHLAIFIVLVAITKYVSVGSIATAAVVPVTVFIAFPSMSPLSLAIWALLGWTVVWAHRSNIKKLRAGNENKLSFSKRADKKD</sequence>
<dbReference type="Proteomes" id="UP000746751">
    <property type="component" value="Unassembled WGS sequence"/>
</dbReference>
<organism evidence="11 12">
    <name type="scientific">Collinsella ihumii</name>
    <dbReference type="NCBI Taxonomy" id="1720204"/>
    <lineage>
        <taxon>Bacteria</taxon>
        <taxon>Bacillati</taxon>
        <taxon>Actinomycetota</taxon>
        <taxon>Coriobacteriia</taxon>
        <taxon>Coriobacteriales</taxon>
        <taxon>Coriobacteriaceae</taxon>
        <taxon>Collinsella</taxon>
    </lineage>
</organism>
<dbReference type="PANTHER" id="PTHR30309:SF0">
    <property type="entry name" value="GLYCEROL-3-PHOSPHATE ACYLTRANSFERASE-RELATED"/>
    <property type="match status" value="1"/>
</dbReference>
<dbReference type="Pfam" id="PF02660">
    <property type="entry name" value="G3P_acyltransf"/>
    <property type="match status" value="1"/>
</dbReference>
<comment type="similarity">
    <text evidence="10">Belongs to the PlsY family.</text>
</comment>
<feature type="transmembrane region" description="Helical" evidence="10">
    <location>
        <begin position="112"/>
        <end position="131"/>
    </location>
</feature>
<evidence type="ECO:0000256" key="4">
    <source>
        <dbReference type="ARBA" id="ARBA00022692"/>
    </source>
</evidence>
<keyword evidence="1 10" id="KW-1003">Cell membrane</keyword>
<dbReference type="HAMAP" id="MF_01043">
    <property type="entry name" value="PlsY"/>
    <property type="match status" value="1"/>
</dbReference>
<reference evidence="11" key="2">
    <citation type="submission" date="2021-09" db="EMBL/GenBank/DDBJ databases">
        <authorList>
            <person name="Gilroy R."/>
        </authorList>
    </citation>
    <scope>NUCLEOTIDE SEQUENCE</scope>
    <source>
        <strain evidence="11">ChiGjej2B2-7701</strain>
    </source>
</reference>
<keyword evidence="8 10" id="KW-0594">Phospholipid biosynthesis</keyword>
<evidence type="ECO:0000313" key="12">
    <source>
        <dbReference type="Proteomes" id="UP000746751"/>
    </source>
</evidence>